<dbReference type="OrthoDB" id="2410195at2759"/>
<dbReference type="InterPro" id="IPR029063">
    <property type="entry name" value="SAM-dependent_MTases_sf"/>
</dbReference>
<dbReference type="Gene3D" id="1.10.10.10">
    <property type="entry name" value="Winged helix-like DNA-binding domain superfamily/Winged helix DNA-binding domain"/>
    <property type="match status" value="1"/>
</dbReference>
<dbReference type="GO" id="GO:0032259">
    <property type="term" value="P:methylation"/>
    <property type="evidence" value="ECO:0007669"/>
    <property type="project" value="UniProtKB-KW"/>
</dbReference>
<dbReference type="AlphaFoldDB" id="A0A8E2B175"/>
<dbReference type="InterPro" id="IPR036388">
    <property type="entry name" value="WH-like_DNA-bd_sf"/>
</dbReference>
<keyword evidence="3" id="KW-0949">S-adenosyl-L-methionine</keyword>
<dbReference type="GO" id="GO:0008168">
    <property type="term" value="F:methyltransferase activity"/>
    <property type="evidence" value="ECO:0007669"/>
    <property type="project" value="UniProtKB-KW"/>
</dbReference>
<accession>A0A8E2B175</accession>
<dbReference type="PANTHER" id="PTHR43712:SF2">
    <property type="entry name" value="O-METHYLTRANSFERASE CICE"/>
    <property type="match status" value="1"/>
</dbReference>
<evidence type="ECO:0000256" key="3">
    <source>
        <dbReference type="ARBA" id="ARBA00022691"/>
    </source>
</evidence>
<evidence type="ECO:0000256" key="4">
    <source>
        <dbReference type="SAM" id="MobiDB-lite"/>
    </source>
</evidence>
<dbReference type="SUPFAM" id="SSF46785">
    <property type="entry name" value="Winged helix' DNA-binding domain"/>
    <property type="match status" value="1"/>
</dbReference>
<sequence>MSGHVIENSKDGGPEGMHVDDISAKNGMDAKKLARILRILATYHIFKEVSPDVFANNRISSSLDTGILFDAGILFDEIIRKPEDKFRATSSAGALAALLDVPSTYSPFGLDAAMTGTSQVGNIREVLTGFEWSELPEGSLVVDGGGGVGTSTQVLYDEYKHLNYVILYAHSSWTTYRPEALTSGHVLLQDPIHFRNPRALKRISPTGIALSSVLIRILSDHVITTARTCYGSYGLIPAYLGIITSSRHNHTVSHVLHTSFALVRQVALRLELS</sequence>
<evidence type="ECO:0000256" key="1">
    <source>
        <dbReference type="ARBA" id="ARBA00022603"/>
    </source>
</evidence>
<gene>
    <name evidence="5" type="ORF">OBBRIDRAFT_804817</name>
</gene>
<keyword evidence="6" id="KW-1185">Reference proteome</keyword>
<dbReference type="Proteomes" id="UP000250043">
    <property type="component" value="Unassembled WGS sequence"/>
</dbReference>
<name>A0A8E2B175_9APHY</name>
<evidence type="ECO:0000313" key="6">
    <source>
        <dbReference type="Proteomes" id="UP000250043"/>
    </source>
</evidence>
<dbReference type="EMBL" id="KV722430">
    <property type="protein sequence ID" value="OCH89310.1"/>
    <property type="molecule type" value="Genomic_DNA"/>
</dbReference>
<dbReference type="Gene3D" id="3.40.50.150">
    <property type="entry name" value="Vaccinia Virus protein VP39"/>
    <property type="match status" value="1"/>
</dbReference>
<reference evidence="5 6" key="1">
    <citation type="submission" date="2016-07" db="EMBL/GenBank/DDBJ databases">
        <title>Draft genome of the white-rot fungus Obba rivulosa 3A-2.</title>
        <authorList>
            <consortium name="DOE Joint Genome Institute"/>
            <person name="Miettinen O."/>
            <person name="Riley R."/>
            <person name="Acob R."/>
            <person name="Barry K."/>
            <person name="Cullen D."/>
            <person name="De Vries R."/>
            <person name="Hainaut M."/>
            <person name="Hatakka A."/>
            <person name="Henrissat B."/>
            <person name="Hilden K."/>
            <person name="Kuo R."/>
            <person name="Labutti K."/>
            <person name="Lipzen A."/>
            <person name="Makela M.R."/>
            <person name="Sandor L."/>
            <person name="Spatafora J.W."/>
            <person name="Grigoriev I.V."/>
            <person name="Hibbett D.S."/>
        </authorList>
    </citation>
    <scope>NUCLEOTIDE SEQUENCE [LARGE SCALE GENOMIC DNA]</scope>
    <source>
        <strain evidence="5 6">3A-2</strain>
    </source>
</reference>
<dbReference type="PANTHER" id="PTHR43712">
    <property type="entry name" value="PUTATIVE (AFU_ORTHOLOGUE AFUA_4G14580)-RELATED"/>
    <property type="match status" value="1"/>
</dbReference>
<feature type="region of interest" description="Disordered" evidence="4">
    <location>
        <begin position="1"/>
        <end position="21"/>
    </location>
</feature>
<dbReference type="InterPro" id="IPR036390">
    <property type="entry name" value="WH_DNA-bd_sf"/>
</dbReference>
<protein>
    <submittedName>
        <fullName evidence="5">Uncharacterized protein</fullName>
    </submittedName>
</protein>
<keyword evidence="2" id="KW-0808">Transferase</keyword>
<organism evidence="5 6">
    <name type="scientific">Obba rivulosa</name>
    <dbReference type="NCBI Taxonomy" id="1052685"/>
    <lineage>
        <taxon>Eukaryota</taxon>
        <taxon>Fungi</taxon>
        <taxon>Dikarya</taxon>
        <taxon>Basidiomycota</taxon>
        <taxon>Agaricomycotina</taxon>
        <taxon>Agaricomycetes</taxon>
        <taxon>Polyporales</taxon>
        <taxon>Gelatoporiaceae</taxon>
        <taxon>Obba</taxon>
    </lineage>
</organism>
<keyword evidence="1" id="KW-0489">Methyltransferase</keyword>
<feature type="compositionally biased region" description="Basic and acidic residues" evidence="4">
    <location>
        <begin position="7"/>
        <end position="21"/>
    </location>
</feature>
<evidence type="ECO:0000256" key="2">
    <source>
        <dbReference type="ARBA" id="ARBA00022679"/>
    </source>
</evidence>
<evidence type="ECO:0000313" key="5">
    <source>
        <dbReference type="EMBL" id="OCH89310.1"/>
    </source>
</evidence>
<proteinExistence type="predicted"/>